<feature type="transmembrane region" description="Helical" evidence="8">
    <location>
        <begin position="235"/>
        <end position="257"/>
    </location>
</feature>
<evidence type="ECO:0000256" key="8">
    <source>
        <dbReference type="SAM" id="Phobius"/>
    </source>
</evidence>
<proteinExistence type="inferred from homology"/>
<feature type="transmembrane region" description="Helical" evidence="8">
    <location>
        <begin position="33"/>
        <end position="51"/>
    </location>
</feature>
<evidence type="ECO:0000256" key="1">
    <source>
        <dbReference type="ARBA" id="ARBA00004651"/>
    </source>
</evidence>
<dbReference type="Proteomes" id="UP001056819">
    <property type="component" value="Chromosome"/>
</dbReference>
<reference evidence="10" key="1">
    <citation type="submission" date="2022-05" db="EMBL/GenBank/DDBJ databases">
        <title>Alysiella filiformis genome sequencing.</title>
        <authorList>
            <person name="Viehboeck T."/>
        </authorList>
    </citation>
    <scope>NUCLEOTIDE SEQUENCE</scope>
    <source>
        <strain evidence="10">DSM 2580</strain>
    </source>
</reference>
<feature type="transmembrane region" description="Helical" evidence="8">
    <location>
        <begin position="199"/>
        <end position="223"/>
    </location>
</feature>
<keyword evidence="4" id="KW-1003">Cell membrane</keyword>
<feature type="domain" description="EamA" evidence="9">
    <location>
        <begin position="3"/>
        <end position="139"/>
    </location>
</feature>
<dbReference type="NCBIfam" id="TIGR00688">
    <property type="entry name" value="rarD"/>
    <property type="match status" value="1"/>
</dbReference>
<dbReference type="InterPro" id="IPR000620">
    <property type="entry name" value="EamA_dom"/>
</dbReference>
<feature type="transmembrane region" description="Helical" evidence="8">
    <location>
        <begin position="101"/>
        <end position="119"/>
    </location>
</feature>
<dbReference type="SUPFAM" id="SSF103481">
    <property type="entry name" value="Multidrug resistance efflux transporter EmrE"/>
    <property type="match status" value="2"/>
</dbReference>
<feature type="transmembrane region" description="Helical" evidence="8">
    <location>
        <begin position="263"/>
        <end position="284"/>
    </location>
</feature>
<feature type="transmembrane region" description="Helical" evidence="8">
    <location>
        <begin position="148"/>
        <end position="165"/>
    </location>
</feature>
<feature type="transmembrane region" description="Helical" evidence="8">
    <location>
        <begin position="172"/>
        <end position="193"/>
    </location>
</feature>
<keyword evidence="6 8" id="KW-1133">Transmembrane helix</keyword>
<dbReference type="GO" id="GO:0005886">
    <property type="term" value="C:plasma membrane"/>
    <property type="evidence" value="ECO:0007669"/>
    <property type="project" value="UniProtKB-SubCell"/>
</dbReference>
<comment type="similarity">
    <text evidence="2">Belongs to the EamA transporter family.</text>
</comment>
<comment type="subcellular location">
    <subcellularLocation>
        <location evidence="1">Cell membrane</location>
        <topology evidence="1">Multi-pass membrane protein</topology>
    </subcellularLocation>
</comment>
<name>A0AAE9KXP7_9NEIS</name>
<feature type="transmembrane region" description="Helical" evidence="8">
    <location>
        <begin position="126"/>
        <end position="142"/>
    </location>
</feature>
<evidence type="ECO:0000256" key="2">
    <source>
        <dbReference type="ARBA" id="ARBA00007362"/>
    </source>
</evidence>
<evidence type="ECO:0000256" key="6">
    <source>
        <dbReference type="ARBA" id="ARBA00022989"/>
    </source>
</evidence>
<dbReference type="EMBL" id="CP097501">
    <property type="protein sequence ID" value="URD66682.1"/>
    <property type="molecule type" value="Genomic_DNA"/>
</dbReference>
<organism evidence="10 11">
    <name type="scientific">Conchiformibius steedae DSM 2580</name>
    <dbReference type="NCBI Taxonomy" id="1121352"/>
    <lineage>
        <taxon>Bacteria</taxon>
        <taxon>Pseudomonadati</taxon>
        <taxon>Pseudomonadota</taxon>
        <taxon>Betaproteobacteria</taxon>
        <taxon>Neisseriales</taxon>
        <taxon>Neisseriaceae</taxon>
        <taxon>Conchiformibius</taxon>
    </lineage>
</organism>
<sequence length="295" mass="32861">MWYGMALAVFANILFGVIFLYGVWLQPLNGTDVFAWRMVAMAAVMLLWLTVTGQRPMLLRQLAKIRGWKVWLLLVLPTPILASQFWLFMWAPANGHGLNVAMGYFLFPLIMIVAGRLFLGERWDSWQAAAVACATAGVLWELLRTGAFAWSTAWIAFTYPAYYLIRRQQRVPAVVGLTVDLLLIAPCVGWYLLTASDSLALITARPVLAAAVLSLGVFSVWAMQCNLQAGLQLPVALFGMMNYLKPVLLLVLAVLYLQEAVQAQMLPAYGLIWLGVCLAVWGAWRRGYQPVCKNS</sequence>
<evidence type="ECO:0000256" key="7">
    <source>
        <dbReference type="ARBA" id="ARBA00023136"/>
    </source>
</evidence>
<evidence type="ECO:0000313" key="11">
    <source>
        <dbReference type="Proteomes" id="UP001056819"/>
    </source>
</evidence>
<evidence type="ECO:0000259" key="9">
    <source>
        <dbReference type="Pfam" id="PF00892"/>
    </source>
</evidence>
<dbReference type="Pfam" id="PF00892">
    <property type="entry name" value="EamA"/>
    <property type="match status" value="1"/>
</dbReference>
<evidence type="ECO:0000256" key="4">
    <source>
        <dbReference type="ARBA" id="ARBA00022475"/>
    </source>
</evidence>
<gene>
    <name evidence="10" type="primary">rarD</name>
    <name evidence="10" type="ORF">LNQ82_05420</name>
</gene>
<evidence type="ECO:0000256" key="5">
    <source>
        <dbReference type="ARBA" id="ARBA00022692"/>
    </source>
</evidence>
<evidence type="ECO:0000313" key="10">
    <source>
        <dbReference type="EMBL" id="URD66682.1"/>
    </source>
</evidence>
<dbReference type="InterPro" id="IPR004626">
    <property type="entry name" value="RarD"/>
</dbReference>
<accession>A0AAE9KXP7</accession>
<dbReference type="RefSeq" id="WP_034333705.1">
    <property type="nucleotide sequence ID" value="NZ_CP097501.1"/>
</dbReference>
<evidence type="ECO:0000256" key="3">
    <source>
        <dbReference type="ARBA" id="ARBA00022448"/>
    </source>
</evidence>
<keyword evidence="5 8" id="KW-0812">Transmembrane</keyword>
<feature type="transmembrane region" description="Helical" evidence="8">
    <location>
        <begin position="71"/>
        <end position="89"/>
    </location>
</feature>
<keyword evidence="3" id="KW-0813">Transport</keyword>
<dbReference type="AlphaFoldDB" id="A0AAE9KXP7"/>
<dbReference type="InterPro" id="IPR037185">
    <property type="entry name" value="EmrE-like"/>
</dbReference>
<protein>
    <submittedName>
        <fullName evidence="10">EamA family transporter RarD</fullName>
    </submittedName>
</protein>
<feature type="transmembrane region" description="Helical" evidence="8">
    <location>
        <begin position="7"/>
        <end position="27"/>
    </location>
</feature>
<keyword evidence="7 8" id="KW-0472">Membrane</keyword>